<evidence type="ECO:0000256" key="6">
    <source>
        <dbReference type="ARBA" id="ARBA00038437"/>
    </source>
</evidence>
<keyword evidence="5" id="KW-0051">Antiviral defense</keyword>
<evidence type="ECO:0000259" key="7">
    <source>
        <dbReference type="SMART" id="SM00490"/>
    </source>
</evidence>
<organism evidence="8 9">
    <name type="scientific">Niabella ginsengisoli</name>
    <dbReference type="NCBI Taxonomy" id="522298"/>
    <lineage>
        <taxon>Bacteria</taxon>
        <taxon>Pseudomonadati</taxon>
        <taxon>Bacteroidota</taxon>
        <taxon>Chitinophagia</taxon>
        <taxon>Chitinophagales</taxon>
        <taxon>Chitinophagaceae</taxon>
        <taxon>Niabella</taxon>
    </lineage>
</organism>
<dbReference type="PANTHER" id="PTHR47959">
    <property type="entry name" value="ATP-DEPENDENT RNA HELICASE RHLE-RELATED"/>
    <property type="match status" value="1"/>
</dbReference>
<feature type="domain" description="Helicase C-terminal" evidence="7">
    <location>
        <begin position="189"/>
        <end position="280"/>
    </location>
</feature>
<dbReference type="InterPro" id="IPR050079">
    <property type="entry name" value="DEAD_box_RNA_helicase"/>
</dbReference>
<dbReference type="Pfam" id="PF22590">
    <property type="entry name" value="Cas3-like_C_2"/>
    <property type="match status" value="1"/>
</dbReference>
<dbReference type="InterPro" id="IPR054712">
    <property type="entry name" value="Cas3-like_dom"/>
</dbReference>
<dbReference type="InterPro" id="IPR006474">
    <property type="entry name" value="Helicase_Cas3_CRISPR-ass_core"/>
</dbReference>
<evidence type="ECO:0000313" key="9">
    <source>
        <dbReference type="Proteomes" id="UP001202248"/>
    </source>
</evidence>
<evidence type="ECO:0000256" key="2">
    <source>
        <dbReference type="ARBA" id="ARBA00022801"/>
    </source>
</evidence>
<keyword evidence="4" id="KW-0067">ATP-binding</keyword>
<name>A0ABS9SI31_9BACT</name>
<comment type="caution">
    <text evidence="8">The sequence shown here is derived from an EMBL/GenBank/DDBJ whole genome shotgun (WGS) entry which is preliminary data.</text>
</comment>
<evidence type="ECO:0000256" key="4">
    <source>
        <dbReference type="ARBA" id="ARBA00022840"/>
    </source>
</evidence>
<dbReference type="Proteomes" id="UP001202248">
    <property type="component" value="Unassembled WGS sequence"/>
</dbReference>
<keyword evidence="9" id="KW-1185">Reference proteome</keyword>
<evidence type="ECO:0000256" key="1">
    <source>
        <dbReference type="ARBA" id="ARBA00022741"/>
    </source>
</evidence>
<protein>
    <submittedName>
        <fullName evidence="8">CRISPR-associated helicase Cas3</fullName>
    </submittedName>
</protein>
<proteinExistence type="inferred from homology"/>
<keyword evidence="3" id="KW-0347">Helicase</keyword>
<dbReference type="SMART" id="SM00490">
    <property type="entry name" value="HELICc"/>
    <property type="match status" value="1"/>
</dbReference>
<reference evidence="8 9" key="1">
    <citation type="submission" date="2022-02" db="EMBL/GenBank/DDBJ databases">
        <authorList>
            <person name="Min J."/>
        </authorList>
    </citation>
    <scope>NUCLEOTIDE SEQUENCE [LARGE SCALE GENOMIC DNA]</scope>
    <source>
        <strain evidence="8 9">GR10-1</strain>
    </source>
</reference>
<evidence type="ECO:0000256" key="3">
    <source>
        <dbReference type="ARBA" id="ARBA00022806"/>
    </source>
</evidence>
<dbReference type="RefSeq" id="WP_240827376.1">
    <property type="nucleotide sequence ID" value="NZ_JAKWBL010000001.1"/>
</dbReference>
<dbReference type="Gene3D" id="3.40.50.300">
    <property type="entry name" value="P-loop containing nucleotide triphosphate hydrolases"/>
    <property type="match status" value="1"/>
</dbReference>
<keyword evidence="2" id="KW-0378">Hydrolase</keyword>
<comment type="similarity">
    <text evidence="6">Belongs to the DEAD box helicase family.</text>
</comment>
<dbReference type="EMBL" id="JAKWBL010000001">
    <property type="protein sequence ID" value="MCH5598027.1"/>
    <property type="molecule type" value="Genomic_DNA"/>
</dbReference>
<dbReference type="NCBIfam" id="TIGR01587">
    <property type="entry name" value="cas3_core"/>
    <property type="match status" value="1"/>
</dbReference>
<evidence type="ECO:0000256" key="5">
    <source>
        <dbReference type="ARBA" id="ARBA00023118"/>
    </source>
</evidence>
<evidence type="ECO:0000313" key="8">
    <source>
        <dbReference type="EMBL" id="MCH5598027.1"/>
    </source>
</evidence>
<dbReference type="InterPro" id="IPR027417">
    <property type="entry name" value="P-loop_NTPase"/>
</dbReference>
<keyword evidence="1" id="KW-0547">Nucleotide-binding</keyword>
<gene>
    <name evidence="8" type="primary">cas3</name>
    <name evidence="8" type="ORF">MKP09_08950</name>
</gene>
<dbReference type="InterPro" id="IPR001650">
    <property type="entry name" value="Helicase_C-like"/>
</dbReference>
<accession>A0ABS9SI31</accession>
<dbReference type="PANTHER" id="PTHR47959:SF16">
    <property type="entry name" value="CRISPR-ASSOCIATED NUCLEASE_HELICASE CAS3-RELATED"/>
    <property type="match status" value="1"/>
</dbReference>
<dbReference type="SUPFAM" id="SSF52540">
    <property type="entry name" value="P-loop containing nucleoside triphosphate hydrolases"/>
    <property type="match status" value="1"/>
</dbReference>
<sequence>MPFQASINAMWARFKDVVPNKDIRVLHAISKIVVGKVNPEEQLLQPLVGSSIKVLTPYQLAGIVFGISGFESILLDIKGCDVILDEVHTYSGYSRSMVLEIVKVLKHFECRIHIGTATMPTVLYNELLEILGGVEHVYEVQLSVDELDKFNRHKIYKLANDENIFPIIQKAKESKEKILIVCNTIKKAQDVYKLMIEEFPHVEKMLIHSRFKRRDRFQRELRLKDEVNGNGKDKKGFKPCIVVATQVIEVSLDISFDRMITECAPLDGMIQRFGRVNRERTEESIKIQKPIHVIEPKGKVLPYNMEVLQMSFNQLPDGGEILLERTLQEKIDSVYPELDKKAIDIHLKFKGSRFTMKELTDNRKGILIDALEIEGATCILEADRQKYIDATWEERIDIEVPINWKTISRYKKQFEQLNVGSNPFVVPQDEDEYGKYGLQLIEHDIIL</sequence>